<dbReference type="GeneID" id="113215507"/>
<evidence type="ECO:0000256" key="1">
    <source>
        <dbReference type="SAM" id="MobiDB-lite"/>
    </source>
</evidence>
<dbReference type="RefSeq" id="XP_026290923.1">
    <property type="nucleotide sequence ID" value="XM_026435138.2"/>
</dbReference>
<dbReference type="Proteomes" id="UP000504606">
    <property type="component" value="Unplaced"/>
</dbReference>
<feature type="compositionally biased region" description="Low complexity" evidence="1">
    <location>
        <begin position="203"/>
        <end position="223"/>
    </location>
</feature>
<dbReference type="AlphaFoldDB" id="A0A6J1TCA3"/>
<reference evidence="3" key="1">
    <citation type="submission" date="2025-08" db="UniProtKB">
        <authorList>
            <consortium name="RefSeq"/>
        </authorList>
    </citation>
    <scope>IDENTIFICATION</scope>
    <source>
        <tissue evidence="3">Whole organism</tissue>
    </source>
</reference>
<sequence>MDLAALRERHPVVSSIINSITSEPSAANPCLAFWINSNITNQHARCFADRIYELDFYFKTAYLDTDARGAKRESAKASLVAKLDIPSTWQIERILILQEPTEEYKTAFSLVQVHRLIGYLHGKAFVKHQIIDILAELVSTAFTPSSPVTPSAPPFVDLVSPINGEHSTKLTPATQDLHKQLNEALHIPQAAPRGSKTADTLKPDSSTPASSTTPSLHSSTISSYKPPSTTKVAYTTPPINQDNQSMCTSSRRQHRKPRGSTSALGAKATYSSNQTPVTHHHQDSAGRKYYYYYLKPRAT</sequence>
<protein>
    <submittedName>
        <fullName evidence="3">Uncharacterized protein LOC113215507</fullName>
    </submittedName>
</protein>
<dbReference type="KEGG" id="foc:113215507"/>
<accession>A0A6J1TCA3</accession>
<evidence type="ECO:0000313" key="3">
    <source>
        <dbReference type="RefSeq" id="XP_026290923.1"/>
    </source>
</evidence>
<feature type="region of interest" description="Disordered" evidence="1">
    <location>
        <begin position="188"/>
        <end position="283"/>
    </location>
</feature>
<feature type="compositionally biased region" description="Polar residues" evidence="1">
    <location>
        <begin position="259"/>
        <end position="277"/>
    </location>
</feature>
<gene>
    <name evidence="3" type="primary">LOC113215507</name>
</gene>
<proteinExistence type="predicted"/>
<name>A0A6J1TCA3_FRAOC</name>
<feature type="compositionally biased region" description="Polar residues" evidence="1">
    <location>
        <begin position="225"/>
        <end position="250"/>
    </location>
</feature>
<keyword evidence="2" id="KW-1185">Reference proteome</keyword>
<organism evidence="2 3">
    <name type="scientific">Frankliniella occidentalis</name>
    <name type="common">Western flower thrips</name>
    <name type="synonym">Euthrips occidentalis</name>
    <dbReference type="NCBI Taxonomy" id="133901"/>
    <lineage>
        <taxon>Eukaryota</taxon>
        <taxon>Metazoa</taxon>
        <taxon>Ecdysozoa</taxon>
        <taxon>Arthropoda</taxon>
        <taxon>Hexapoda</taxon>
        <taxon>Insecta</taxon>
        <taxon>Pterygota</taxon>
        <taxon>Neoptera</taxon>
        <taxon>Paraneoptera</taxon>
        <taxon>Thysanoptera</taxon>
        <taxon>Terebrantia</taxon>
        <taxon>Thripoidea</taxon>
        <taxon>Thripidae</taxon>
        <taxon>Frankliniella</taxon>
    </lineage>
</organism>
<evidence type="ECO:0000313" key="2">
    <source>
        <dbReference type="Proteomes" id="UP000504606"/>
    </source>
</evidence>